<dbReference type="EMBL" id="NFHO01000004">
    <property type="protein sequence ID" value="OUN43342.1"/>
    <property type="molecule type" value="Genomic_DNA"/>
</dbReference>
<proteinExistence type="predicted"/>
<organism evidence="1 2">
    <name type="scientific">Enorma massiliensis</name>
    <dbReference type="NCBI Taxonomy" id="1472761"/>
    <lineage>
        <taxon>Bacteria</taxon>
        <taxon>Bacillati</taxon>
        <taxon>Actinomycetota</taxon>
        <taxon>Coriobacteriia</taxon>
        <taxon>Coriobacteriales</taxon>
        <taxon>Coriobacteriaceae</taxon>
        <taxon>Enorma</taxon>
    </lineage>
</organism>
<dbReference type="PANTHER" id="PTHR40080:SF1">
    <property type="entry name" value="TRPR-LIKE PROTEIN YERC_YECD"/>
    <property type="match status" value="1"/>
</dbReference>
<dbReference type="GO" id="GO:0003700">
    <property type="term" value="F:DNA-binding transcription factor activity"/>
    <property type="evidence" value="ECO:0007669"/>
    <property type="project" value="InterPro"/>
</dbReference>
<keyword evidence="2" id="KW-1185">Reference proteome</keyword>
<dbReference type="eggNOG" id="COG4496">
    <property type="taxonomic scope" value="Bacteria"/>
</dbReference>
<name>A0A1Y3U3H3_9ACTN</name>
<dbReference type="GO" id="GO:0043565">
    <property type="term" value="F:sequence-specific DNA binding"/>
    <property type="evidence" value="ECO:0007669"/>
    <property type="project" value="InterPro"/>
</dbReference>
<gene>
    <name evidence="1" type="ORF">B5G21_04180</name>
</gene>
<reference evidence="2" key="1">
    <citation type="submission" date="2017-04" db="EMBL/GenBank/DDBJ databases">
        <title>Function of individual gut microbiota members based on whole genome sequencing of pure cultures obtained from chicken caecum.</title>
        <authorList>
            <person name="Medvecky M."/>
            <person name="Cejkova D."/>
            <person name="Polansky O."/>
            <person name="Karasova D."/>
            <person name="Kubasova T."/>
            <person name="Cizek A."/>
            <person name="Rychlik I."/>
        </authorList>
    </citation>
    <scope>NUCLEOTIDE SEQUENCE [LARGE SCALE GENOMIC DNA]</scope>
    <source>
        <strain evidence="2">An70</strain>
    </source>
</reference>
<dbReference type="RefSeq" id="WP_087186158.1">
    <property type="nucleotide sequence ID" value="NZ_DBEZZV010000026.1"/>
</dbReference>
<dbReference type="InterPro" id="IPR010921">
    <property type="entry name" value="Trp_repressor/repl_initiator"/>
</dbReference>
<protein>
    <submittedName>
        <fullName evidence="1">TrpR-like protein YerC/YecD</fullName>
    </submittedName>
</protein>
<sequence length="99" mass="11352">MDIEKMYEREDVEQLVRAFSMLHGETDIKAFLTDLLTPREVCDLAQRLQVARCLDEGEPYVQVQARTGASSTTVSRVSKALNGEYGGYRRLLIRLEDER</sequence>
<comment type="caution">
    <text evidence="1">The sequence shown here is derived from an EMBL/GenBank/DDBJ whole genome shotgun (WGS) entry which is preliminary data.</text>
</comment>
<dbReference type="Gene3D" id="1.10.1270.10">
    <property type="entry name" value="TrpR-like"/>
    <property type="match status" value="1"/>
</dbReference>
<evidence type="ECO:0000313" key="2">
    <source>
        <dbReference type="Proteomes" id="UP000196560"/>
    </source>
</evidence>
<dbReference type="NCBIfam" id="TIGR02531">
    <property type="entry name" value="yecD_yerC"/>
    <property type="match status" value="1"/>
</dbReference>
<dbReference type="InterPro" id="IPR038116">
    <property type="entry name" value="TrpR-like_sf"/>
</dbReference>
<dbReference type="PIRSF" id="PIRSF012508">
    <property type="entry name" value="YerC"/>
    <property type="match status" value="1"/>
</dbReference>
<accession>A0A1Y3U3H3</accession>
<dbReference type="InterPro" id="IPR013368">
    <property type="entry name" value="YecD_YerC"/>
</dbReference>
<dbReference type="Pfam" id="PF01371">
    <property type="entry name" value="Trp_repressor"/>
    <property type="match status" value="1"/>
</dbReference>
<dbReference type="PANTHER" id="PTHR40080">
    <property type="entry name" value="LMO1763 PROTEIN"/>
    <property type="match status" value="1"/>
</dbReference>
<dbReference type="InterPro" id="IPR000831">
    <property type="entry name" value="Trp_repress"/>
</dbReference>
<dbReference type="SUPFAM" id="SSF48295">
    <property type="entry name" value="TrpR-like"/>
    <property type="match status" value="1"/>
</dbReference>
<dbReference type="AlphaFoldDB" id="A0A1Y3U3H3"/>
<evidence type="ECO:0000313" key="1">
    <source>
        <dbReference type="EMBL" id="OUN43342.1"/>
    </source>
</evidence>
<dbReference type="Proteomes" id="UP000196560">
    <property type="component" value="Unassembled WGS sequence"/>
</dbReference>